<dbReference type="EMBL" id="KN667349">
    <property type="protein sequence ID" value="KHN06941.1"/>
    <property type="molecule type" value="Genomic_DNA"/>
</dbReference>
<gene>
    <name evidence="1" type="ORF">glysoja_032784</name>
</gene>
<dbReference type="PANTHER" id="PTHR33710:SF80">
    <property type="entry name" value="ENDONUCLEASE_EXONUCLEASE_PHOSPHATASE"/>
    <property type="match status" value="1"/>
</dbReference>
<sequence length="395" mass="45746">LIGDFNNVLKTNDRVGGKMVCEKEYKDLRTMMDNTGLAEMDSKGDYYTWSNKQSENIIYSRIDRILGNTEWFSKNLNLSLTNMTPGISDHAMLYLRDDSVPVKRKARFKYANCVSGMDNFTETVANSWNSARRGGPPMKMLWHKLKKLQPVINNLSKPLIGIKVKLQEAREKLTHAQMELTLDRLNKDKIDRTKDCTEAVIKWTEMEEQMLQQRAKIRWLRLGDGNNAYFHASLKAKYNQTSIKKLYMNDGNFVTTQKEIEDEIMRFYGDLMGREEPNLDSVDINIMRKGCQLNFDQRKYLIGRITDEEIDKALKSIGDLKAPGIDGYGAKFFKDAWSIIKSDFTDAIREFFEKGKMYEPINTSLVILIPKNQEAKYARDYRPISCCTTIYKVIS</sequence>
<name>A0A0B2PCC2_GLYSO</name>
<accession>A0A0B2PCC2</accession>
<evidence type="ECO:0000313" key="1">
    <source>
        <dbReference type="EMBL" id="KHN06941.1"/>
    </source>
</evidence>
<feature type="non-terminal residue" evidence="1">
    <location>
        <position position="395"/>
    </location>
</feature>
<dbReference type="Proteomes" id="UP000053555">
    <property type="component" value="Unassembled WGS sequence"/>
</dbReference>
<dbReference type="InterPro" id="IPR036691">
    <property type="entry name" value="Endo/exonu/phosph_ase_sf"/>
</dbReference>
<organism evidence="1">
    <name type="scientific">Glycine soja</name>
    <name type="common">Wild soybean</name>
    <dbReference type="NCBI Taxonomy" id="3848"/>
    <lineage>
        <taxon>Eukaryota</taxon>
        <taxon>Viridiplantae</taxon>
        <taxon>Streptophyta</taxon>
        <taxon>Embryophyta</taxon>
        <taxon>Tracheophyta</taxon>
        <taxon>Spermatophyta</taxon>
        <taxon>Magnoliopsida</taxon>
        <taxon>eudicotyledons</taxon>
        <taxon>Gunneridae</taxon>
        <taxon>Pentapetalae</taxon>
        <taxon>rosids</taxon>
        <taxon>fabids</taxon>
        <taxon>Fabales</taxon>
        <taxon>Fabaceae</taxon>
        <taxon>Papilionoideae</taxon>
        <taxon>50 kb inversion clade</taxon>
        <taxon>NPAAA clade</taxon>
        <taxon>indigoferoid/millettioid clade</taxon>
        <taxon>Phaseoleae</taxon>
        <taxon>Glycine</taxon>
        <taxon>Glycine subgen. Soja</taxon>
    </lineage>
</organism>
<reference evidence="1" key="1">
    <citation type="submission" date="2014-07" db="EMBL/GenBank/DDBJ databases">
        <title>Identification of a novel salt tolerance gene in wild soybean by whole-genome sequencing.</title>
        <authorList>
            <person name="Lam H.-M."/>
            <person name="Qi X."/>
            <person name="Li M.-W."/>
            <person name="Liu X."/>
            <person name="Xie M."/>
            <person name="Ni M."/>
            <person name="Xu X."/>
        </authorList>
    </citation>
    <scope>NUCLEOTIDE SEQUENCE [LARGE SCALE GENOMIC DNA]</scope>
    <source>
        <tissue evidence="1">Root</tissue>
    </source>
</reference>
<dbReference type="AlphaFoldDB" id="A0A0B2PCC2"/>
<dbReference type="EC" id="3.1.27.-" evidence="1"/>
<dbReference type="Gene3D" id="3.60.10.10">
    <property type="entry name" value="Endonuclease/exonuclease/phosphatase"/>
    <property type="match status" value="1"/>
</dbReference>
<protein>
    <submittedName>
        <fullName evidence="1">Transposon TX1 putative 149 kDa protein</fullName>
        <ecNumber evidence="1">3.1.27.-</ecNumber>
    </submittedName>
</protein>
<keyword evidence="1" id="KW-0378">Hydrolase</keyword>
<proteinExistence type="predicted"/>
<dbReference type="PANTHER" id="PTHR33710">
    <property type="entry name" value="BNAC02G09200D PROTEIN"/>
    <property type="match status" value="1"/>
</dbReference>
<dbReference type="GO" id="GO:0016787">
    <property type="term" value="F:hydrolase activity"/>
    <property type="evidence" value="ECO:0007669"/>
    <property type="project" value="UniProtKB-KW"/>
</dbReference>
<dbReference type="SUPFAM" id="SSF56219">
    <property type="entry name" value="DNase I-like"/>
    <property type="match status" value="1"/>
</dbReference>
<feature type="non-terminal residue" evidence="1">
    <location>
        <position position="1"/>
    </location>
</feature>